<feature type="region of interest" description="Disordered" evidence="6">
    <location>
        <begin position="184"/>
        <end position="250"/>
    </location>
</feature>
<keyword evidence="3 5" id="KW-0175">Coiled coil</keyword>
<dbReference type="Pfam" id="PF11365">
    <property type="entry name" value="SOGA"/>
    <property type="match status" value="2"/>
</dbReference>
<evidence type="ECO:0000313" key="8">
    <source>
        <dbReference type="EMBL" id="CAG01768.1"/>
    </source>
</evidence>
<sequence length="767" mass="82807">MADQALDQIGSPGGEEDSSDLKCQLHFAKEESALMCKKLTKLVKDSEAMKEELAKYRSLYGDVNASLTVEELVEEEANLLSRRIVELEVENRGLRAEMEDMKAPQDGPQELSGVGGCPGAGVAVALGGGASSENVMELQRHLQFVEEEAELLRRSLIEMEEQNKLLMNEINRYKSDLPPPVSVLSSNSFASSQPIPAQGAGGGREQHPGGERTEKDRDRPNSVAPRVPGGQGPQCPAGHEGPGSFGFHGNTAFDLSGVQLPPHVPFRLPQGLLQRGSGAGRPGQASESGRCPPTDIMPLSTTAYLPSSPLGFVVAQISELSDLVDRPLVAALTSRLQALHAHLQAFVEQVDSLVKAPVGRKDAVEEGACPPASNGSPLPCSGDSQDGVDSAEKKRVHSSAFQGGLCNTEESANGPEQNLHDGMETALGLTQLQEEHRKALLRRDFQVQSLGLQARLQQKLWSQERTLLVQESQHLKQTLLLLSLKLRCFLKQWRLGCKKDTEWKDILEMNSLKDLYLLLEEENLAAADEQASSPTIKTSAVSSTLADLRMALQDLSGELRQELQGSQELTQQFAKAKASWEVERNGLKSLIAQLETKTGKAAASLSAGEAPEPADLKVALKREREEHQHLLAESYAAVMDLTKQVACCGNVVTSGSESRISAQTSFCITFRCRSVVSAADRGEKLGQREAGAAGEIQSGESSVGAETERGHFATGHGNTRVCVHSCVIRRRSEIRSDALMRSKLHVTKSIFADPDCNCTTLTIQAGV</sequence>
<dbReference type="InterPro" id="IPR049885">
    <property type="entry name" value="MTCL1-3"/>
</dbReference>
<comment type="caution">
    <text evidence="8">The sequence shown here is derived from an EMBL/GenBank/DDBJ whole genome shotgun (WGS) entry which is preliminary data.</text>
</comment>
<dbReference type="PANTHER" id="PTHR15742:SF1">
    <property type="entry name" value="PROTEIN SOGA1"/>
    <property type="match status" value="1"/>
</dbReference>
<evidence type="ECO:0000256" key="6">
    <source>
        <dbReference type="SAM" id="MobiDB-lite"/>
    </source>
</evidence>
<keyword evidence="4" id="KW-0472">Membrane</keyword>
<evidence type="ECO:0000259" key="7">
    <source>
        <dbReference type="Pfam" id="PF11365"/>
    </source>
</evidence>
<dbReference type="OrthoDB" id="10036174at2759"/>
<reference evidence="8" key="1">
    <citation type="journal article" date="2004" name="Nature">
        <title>Genome duplication in the teleost fish Tetraodon nigroviridis reveals the early vertebrate proto-karyotype.</title>
        <authorList>
            <person name="Jaillon O."/>
            <person name="Aury J.-M."/>
            <person name="Brunet F."/>
            <person name="Petit J.-L."/>
            <person name="Stange-Thomann N."/>
            <person name="Mauceli E."/>
            <person name="Bouneau L."/>
            <person name="Fischer C."/>
            <person name="Ozouf-Costaz C."/>
            <person name="Bernot A."/>
            <person name="Nicaud S."/>
            <person name="Jaffe D."/>
            <person name="Fisher S."/>
            <person name="Lutfalla G."/>
            <person name="Dossat C."/>
            <person name="Segurens B."/>
            <person name="Dasilva C."/>
            <person name="Salanoubat M."/>
            <person name="Levy M."/>
            <person name="Boudet N."/>
            <person name="Castellano S."/>
            <person name="Anthouard V."/>
            <person name="Jubin C."/>
            <person name="Castelli V."/>
            <person name="Katinka M."/>
            <person name="Vacherie B."/>
            <person name="Biemont C."/>
            <person name="Skalli Z."/>
            <person name="Cattolico L."/>
            <person name="Poulain J."/>
            <person name="De Berardinis V."/>
            <person name="Cruaud C."/>
            <person name="Duprat S."/>
            <person name="Brottier P."/>
            <person name="Coutanceau J.-P."/>
            <person name="Gouzy J."/>
            <person name="Parra G."/>
            <person name="Lardier G."/>
            <person name="Chapple C."/>
            <person name="McKernan K.J."/>
            <person name="McEwan P."/>
            <person name="Bosak S."/>
            <person name="Kellis M."/>
            <person name="Volff J.-N."/>
            <person name="Guigo R."/>
            <person name="Zody M.C."/>
            <person name="Mesirov J."/>
            <person name="Lindblad-Toh K."/>
            <person name="Birren B."/>
            <person name="Nusbaum C."/>
            <person name="Kahn D."/>
            <person name="Robinson-Rechavi M."/>
            <person name="Laudet V."/>
            <person name="Schachter V."/>
            <person name="Quetier F."/>
            <person name="Saurin W."/>
            <person name="Scarpelli C."/>
            <person name="Wincker P."/>
            <person name="Lander E.S."/>
            <person name="Weissenbach J."/>
            <person name="Roest Crollius H."/>
        </authorList>
    </citation>
    <scope>NUCLEOTIDE SEQUENCE [LARGE SCALE GENOMIC DNA]</scope>
</reference>
<dbReference type="GO" id="GO:0010506">
    <property type="term" value="P:regulation of autophagy"/>
    <property type="evidence" value="ECO:0007669"/>
    <property type="project" value="InterPro"/>
</dbReference>
<feature type="domain" description="SOGA coiled-coil" evidence="7">
    <location>
        <begin position="134"/>
        <end position="193"/>
    </location>
</feature>
<feature type="coiled-coil region" evidence="5">
    <location>
        <begin position="135"/>
        <end position="176"/>
    </location>
</feature>
<comment type="subcellular location">
    <subcellularLocation>
        <location evidence="1">Membrane</location>
    </subcellularLocation>
</comment>
<feature type="compositionally biased region" description="Basic and acidic residues" evidence="6">
    <location>
        <begin position="204"/>
        <end position="220"/>
    </location>
</feature>
<dbReference type="GO" id="GO:0005615">
    <property type="term" value="C:extracellular space"/>
    <property type="evidence" value="ECO:0007669"/>
    <property type="project" value="InterPro"/>
</dbReference>
<reference evidence="8" key="2">
    <citation type="submission" date="2004-02" db="EMBL/GenBank/DDBJ databases">
        <authorList>
            <consortium name="Genoscope"/>
            <consortium name="Whitehead Institute Centre for Genome Research"/>
        </authorList>
    </citation>
    <scope>NUCLEOTIDE SEQUENCE</scope>
</reference>
<keyword evidence="2" id="KW-0597">Phosphoprotein</keyword>
<proteinExistence type="predicted"/>
<evidence type="ECO:0000256" key="2">
    <source>
        <dbReference type="ARBA" id="ARBA00022553"/>
    </source>
</evidence>
<evidence type="ECO:0000256" key="3">
    <source>
        <dbReference type="ARBA" id="ARBA00023054"/>
    </source>
</evidence>
<evidence type="ECO:0000256" key="4">
    <source>
        <dbReference type="ARBA" id="ARBA00023136"/>
    </source>
</evidence>
<dbReference type="InterPro" id="IPR027881">
    <property type="entry name" value="SOGA_CC"/>
</dbReference>
<dbReference type="EMBL" id="CAAE01014659">
    <property type="protein sequence ID" value="CAG01768.1"/>
    <property type="molecule type" value="Genomic_DNA"/>
</dbReference>
<organism evidence="8">
    <name type="scientific">Tetraodon nigroviridis</name>
    <name type="common">Spotted green pufferfish</name>
    <name type="synonym">Chelonodon nigroviridis</name>
    <dbReference type="NCBI Taxonomy" id="99883"/>
    <lineage>
        <taxon>Eukaryota</taxon>
        <taxon>Metazoa</taxon>
        <taxon>Chordata</taxon>
        <taxon>Craniata</taxon>
        <taxon>Vertebrata</taxon>
        <taxon>Euteleostomi</taxon>
        <taxon>Actinopterygii</taxon>
        <taxon>Neopterygii</taxon>
        <taxon>Teleostei</taxon>
        <taxon>Neoteleostei</taxon>
        <taxon>Acanthomorphata</taxon>
        <taxon>Eupercaria</taxon>
        <taxon>Tetraodontiformes</taxon>
        <taxon>Tetradontoidea</taxon>
        <taxon>Tetraodontidae</taxon>
        <taxon>Tetraodon</taxon>
    </lineage>
</organism>
<evidence type="ECO:0000256" key="1">
    <source>
        <dbReference type="ARBA" id="ARBA00004370"/>
    </source>
</evidence>
<feature type="domain" description="SOGA coiled-coil" evidence="7">
    <location>
        <begin position="17"/>
        <end position="70"/>
    </location>
</feature>
<feature type="region of interest" description="Disordered" evidence="6">
    <location>
        <begin position="1"/>
        <end position="20"/>
    </location>
</feature>
<protein>
    <submittedName>
        <fullName evidence="8">(spotted green pufferfish) hypothetical protein</fullName>
    </submittedName>
</protein>
<feature type="region of interest" description="Disordered" evidence="6">
    <location>
        <begin position="687"/>
        <end position="712"/>
    </location>
</feature>
<feature type="region of interest" description="Disordered" evidence="6">
    <location>
        <begin position="365"/>
        <end position="394"/>
    </location>
</feature>
<gene>
    <name evidence="8" type="ORF">GSTENG00020651001</name>
</gene>
<dbReference type="AlphaFoldDB" id="Q4SC64"/>
<feature type="coiled-coil region" evidence="5">
    <location>
        <begin position="70"/>
        <end position="97"/>
    </location>
</feature>
<dbReference type="KEGG" id="tng:GSTEN00020651G001"/>
<dbReference type="GO" id="GO:0016020">
    <property type="term" value="C:membrane"/>
    <property type="evidence" value="ECO:0007669"/>
    <property type="project" value="UniProtKB-SubCell"/>
</dbReference>
<dbReference type="PANTHER" id="PTHR15742">
    <property type="entry name" value="GIRDIN"/>
    <property type="match status" value="1"/>
</dbReference>
<evidence type="ECO:0000256" key="5">
    <source>
        <dbReference type="SAM" id="Coils"/>
    </source>
</evidence>
<name>Q4SC64_TETNG</name>
<accession>Q4SC64</accession>